<reference evidence="2" key="1">
    <citation type="journal article" date="2023" name="Front. Plant Sci.">
        <title>Chromosomal-level genome assembly of Melastoma candidum provides insights into trichome evolution.</title>
        <authorList>
            <person name="Zhong Y."/>
            <person name="Wu W."/>
            <person name="Sun C."/>
            <person name="Zou P."/>
            <person name="Liu Y."/>
            <person name="Dai S."/>
            <person name="Zhou R."/>
        </authorList>
    </citation>
    <scope>NUCLEOTIDE SEQUENCE [LARGE SCALE GENOMIC DNA]</scope>
</reference>
<proteinExistence type="predicted"/>
<comment type="caution">
    <text evidence="1">The sequence shown here is derived from an EMBL/GenBank/DDBJ whole genome shotgun (WGS) entry which is preliminary data.</text>
</comment>
<evidence type="ECO:0000313" key="2">
    <source>
        <dbReference type="Proteomes" id="UP001057402"/>
    </source>
</evidence>
<dbReference type="Proteomes" id="UP001057402">
    <property type="component" value="Chromosome 10"/>
</dbReference>
<sequence length="241" mass="27037">MYHEITHVWQWNGNGQTPVGLIEWVADFVRLKGLVAELNKKMRTGYSADYFNQLLGKSADELWADDKAAFPQTEVGDSRELELAPTPQTMADGIGVEDELDLIGAGSGWVEARTWCDHLDSLDPDLFHIPPPDTHCFRCQHPSENWLCLCCKDVLCSRFVNKHMLHHSQETGHALALSFSDLSVWCFACDSYIDAQVLSQLRPPYETAYIMKFGEPPPLRTVEITDTESGDNPNPGPSSSR</sequence>
<dbReference type="EMBL" id="CM042889">
    <property type="protein sequence ID" value="KAI4318772.1"/>
    <property type="molecule type" value="Genomic_DNA"/>
</dbReference>
<name>A0ACB9M3Q6_9MYRT</name>
<keyword evidence="2" id="KW-1185">Reference proteome</keyword>
<evidence type="ECO:0000313" key="1">
    <source>
        <dbReference type="EMBL" id="KAI4318772.1"/>
    </source>
</evidence>
<protein>
    <submittedName>
        <fullName evidence="1">Uncharacterized protein</fullName>
    </submittedName>
</protein>
<organism evidence="1 2">
    <name type="scientific">Melastoma candidum</name>
    <dbReference type="NCBI Taxonomy" id="119954"/>
    <lineage>
        <taxon>Eukaryota</taxon>
        <taxon>Viridiplantae</taxon>
        <taxon>Streptophyta</taxon>
        <taxon>Embryophyta</taxon>
        <taxon>Tracheophyta</taxon>
        <taxon>Spermatophyta</taxon>
        <taxon>Magnoliopsida</taxon>
        <taxon>eudicotyledons</taxon>
        <taxon>Gunneridae</taxon>
        <taxon>Pentapetalae</taxon>
        <taxon>rosids</taxon>
        <taxon>malvids</taxon>
        <taxon>Myrtales</taxon>
        <taxon>Melastomataceae</taxon>
        <taxon>Melastomatoideae</taxon>
        <taxon>Melastomateae</taxon>
        <taxon>Melastoma</taxon>
    </lineage>
</organism>
<gene>
    <name evidence="1" type="ORF">MLD38_032441</name>
</gene>
<accession>A0ACB9M3Q6</accession>